<evidence type="ECO:0000313" key="10">
    <source>
        <dbReference type="EMBL" id="RLP74608.1"/>
    </source>
</evidence>
<dbReference type="EMBL" id="RCTF01000018">
    <property type="protein sequence ID" value="RLP74608.1"/>
    <property type="molecule type" value="Genomic_DNA"/>
</dbReference>
<keyword evidence="5 8" id="KW-0812">Transmembrane</keyword>
<feature type="transmembrane region" description="Helical" evidence="8">
    <location>
        <begin position="221"/>
        <end position="248"/>
    </location>
</feature>
<gene>
    <name evidence="10" type="ORF">D9R14_18195</name>
</gene>
<dbReference type="Pfam" id="PF00528">
    <property type="entry name" value="BPD_transp_1"/>
    <property type="match status" value="1"/>
</dbReference>
<dbReference type="GO" id="GO:0055085">
    <property type="term" value="P:transmembrane transport"/>
    <property type="evidence" value="ECO:0007669"/>
    <property type="project" value="InterPro"/>
</dbReference>
<comment type="similarity">
    <text evidence="2">Belongs to the binding-protein-dependent transport system permease family. CysTW subfamily.</text>
</comment>
<evidence type="ECO:0000256" key="1">
    <source>
        <dbReference type="ARBA" id="ARBA00004651"/>
    </source>
</evidence>
<evidence type="ECO:0000256" key="4">
    <source>
        <dbReference type="ARBA" id="ARBA00022475"/>
    </source>
</evidence>
<dbReference type="Gene3D" id="1.10.3720.10">
    <property type="entry name" value="MetI-like"/>
    <property type="match status" value="1"/>
</dbReference>
<feature type="transmembrane region" description="Helical" evidence="8">
    <location>
        <begin position="164"/>
        <end position="186"/>
    </location>
</feature>
<feature type="transmembrane region" description="Helical" evidence="8">
    <location>
        <begin position="268"/>
        <end position="293"/>
    </location>
</feature>
<sequence>MSRTSSLAGTAERAPAARRPFRWKRAEALLAPAFLYYFVLLVLPSAAFCVVSFYGRSDTGFFDGVFTLKNYVSVLTDGFYLGSLWLTFRISVETTLACLLLGYPAAYYLAKLSPAARKKLIILLLFPLLLSTVIRVYGWIALLGRRGIVNQVLLSSGATDYPIAFLYTEGTVLLGLVSILLPYMIINITNTLITIDPALREAAAAHGAGPFKIFLKVTLPLSGAGMVSGAVMVFTIAMSTYIISFLLGGPKVKLLGNLIFDSTSSFNWPLAAALSVVLVVATAAACGAMVRLLGSPANGMAR</sequence>
<organism evidence="10 11">
    <name type="scientific">Xanthobacter tagetidis</name>
    <dbReference type="NCBI Taxonomy" id="60216"/>
    <lineage>
        <taxon>Bacteria</taxon>
        <taxon>Pseudomonadati</taxon>
        <taxon>Pseudomonadota</taxon>
        <taxon>Alphaproteobacteria</taxon>
        <taxon>Hyphomicrobiales</taxon>
        <taxon>Xanthobacteraceae</taxon>
        <taxon>Xanthobacter</taxon>
    </lineage>
</organism>
<feature type="transmembrane region" description="Helical" evidence="8">
    <location>
        <begin position="86"/>
        <end position="109"/>
    </location>
</feature>
<feature type="domain" description="ABC transmembrane type-1" evidence="9">
    <location>
        <begin position="84"/>
        <end position="289"/>
    </location>
</feature>
<dbReference type="RefSeq" id="WP_121624770.1">
    <property type="nucleotide sequence ID" value="NZ_JACIIW010000010.1"/>
</dbReference>
<keyword evidence="4" id="KW-1003">Cell membrane</keyword>
<dbReference type="InterPro" id="IPR000515">
    <property type="entry name" value="MetI-like"/>
</dbReference>
<evidence type="ECO:0000256" key="6">
    <source>
        <dbReference type="ARBA" id="ARBA00022989"/>
    </source>
</evidence>
<evidence type="ECO:0000256" key="2">
    <source>
        <dbReference type="ARBA" id="ARBA00007069"/>
    </source>
</evidence>
<keyword evidence="7 8" id="KW-0472">Membrane</keyword>
<dbReference type="PROSITE" id="PS50928">
    <property type="entry name" value="ABC_TM1"/>
    <property type="match status" value="1"/>
</dbReference>
<dbReference type="PANTHER" id="PTHR42929:SF5">
    <property type="entry name" value="ABC TRANSPORTER PERMEASE PROTEIN"/>
    <property type="match status" value="1"/>
</dbReference>
<evidence type="ECO:0000256" key="8">
    <source>
        <dbReference type="RuleBase" id="RU363032"/>
    </source>
</evidence>
<keyword evidence="11" id="KW-1185">Reference proteome</keyword>
<feature type="transmembrane region" description="Helical" evidence="8">
    <location>
        <begin position="121"/>
        <end position="144"/>
    </location>
</feature>
<dbReference type="InterPro" id="IPR035906">
    <property type="entry name" value="MetI-like_sf"/>
</dbReference>
<keyword evidence="6 8" id="KW-1133">Transmembrane helix</keyword>
<proteinExistence type="inferred from homology"/>
<dbReference type="GO" id="GO:0005886">
    <property type="term" value="C:plasma membrane"/>
    <property type="evidence" value="ECO:0007669"/>
    <property type="project" value="UniProtKB-SubCell"/>
</dbReference>
<dbReference type="OrthoDB" id="9807047at2"/>
<accession>A0A3L7A3T7</accession>
<dbReference type="PANTHER" id="PTHR42929">
    <property type="entry name" value="INNER MEMBRANE ABC TRANSPORTER PERMEASE PROTEIN YDCU-RELATED-RELATED"/>
    <property type="match status" value="1"/>
</dbReference>
<dbReference type="Proteomes" id="UP000269692">
    <property type="component" value="Unassembled WGS sequence"/>
</dbReference>
<dbReference type="CDD" id="cd06261">
    <property type="entry name" value="TM_PBP2"/>
    <property type="match status" value="1"/>
</dbReference>
<reference evidence="10 11" key="1">
    <citation type="submission" date="2018-10" db="EMBL/GenBank/DDBJ databases">
        <title>Xanthobacter tagetidis genome sequencing and assembly.</title>
        <authorList>
            <person name="Maclea K.S."/>
            <person name="Goen A.E."/>
            <person name="Fatima S.A."/>
        </authorList>
    </citation>
    <scope>NUCLEOTIDE SEQUENCE [LARGE SCALE GENOMIC DNA]</scope>
    <source>
        <strain evidence="10 11">ATCC 700314</strain>
    </source>
</reference>
<evidence type="ECO:0000259" key="9">
    <source>
        <dbReference type="PROSITE" id="PS50928"/>
    </source>
</evidence>
<feature type="transmembrane region" description="Helical" evidence="8">
    <location>
        <begin position="28"/>
        <end position="54"/>
    </location>
</feature>
<dbReference type="AlphaFoldDB" id="A0A3L7A3T7"/>
<evidence type="ECO:0000256" key="5">
    <source>
        <dbReference type="ARBA" id="ARBA00022692"/>
    </source>
</evidence>
<protein>
    <submittedName>
        <fullName evidence="10">ABC transporter permease</fullName>
    </submittedName>
</protein>
<evidence type="ECO:0000256" key="3">
    <source>
        <dbReference type="ARBA" id="ARBA00022448"/>
    </source>
</evidence>
<name>A0A3L7A3T7_9HYPH</name>
<evidence type="ECO:0000256" key="7">
    <source>
        <dbReference type="ARBA" id="ARBA00023136"/>
    </source>
</evidence>
<comment type="caution">
    <text evidence="10">The sequence shown here is derived from an EMBL/GenBank/DDBJ whole genome shotgun (WGS) entry which is preliminary data.</text>
</comment>
<dbReference type="SUPFAM" id="SSF161098">
    <property type="entry name" value="MetI-like"/>
    <property type="match status" value="1"/>
</dbReference>
<keyword evidence="3 8" id="KW-0813">Transport</keyword>
<evidence type="ECO:0000313" key="11">
    <source>
        <dbReference type="Proteomes" id="UP000269692"/>
    </source>
</evidence>
<comment type="subcellular location">
    <subcellularLocation>
        <location evidence="1 8">Cell membrane</location>
        <topology evidence="1 8">Multi-pass membrane protein</topology>
    </subcellularLocation>
</comment>